<evidence type="ECO:0000256" key="6">
    <source>
        <dbReference type="ARBA" id="ARBA00023125"/>
    </source>
</evidence>
<dbReference type="CDD" id="cd17932">
    <property type="entry name" value="DEXQc_UvrD"/>
    <property type="match status" value="1"/>
</dbReference>
<evidence type="ECO:0000256" key="11">
    <source>
        <dbReference type="RuleBase" id="RU364053"/>
    </source>
</evidence>
<feature type="region of interest" description="Disordered" evidence="12">
    <location>
        <begin position="1"/>
        <end position="26"/>
    </location>
</feature>
<evidence type="ECO:0000256" key="4">
    <source>
        <dbReference type="ARBA" id="ARBA00022806"/>
    </source>
</evidence>
<dbReference type="EC" id="5.6.2.4" evidence="11"/>
<dbReference type="Pfam" id="PF13361">
    <property type="entry name" value="UvrD_C"/>
    <property type="match status" value="1"/>
</dbReference>
<dbReference type="InterPro" id="IPR013986">
    <property type="entry name" value="DExx_box_DNA_helicase_dom_sf"/>
</dbReference>
<dbReference type="InterPro" id="IPR027417">
    <property type="entry name" value="P-loop_NTPase"/>
</dbReference>
<dbReference type="Gene3D" id="3.40.50.300">
    <property type="entry name" value="P-loop containing nucleotide triphosphate hydrolases"/>
    <property type="match status" value="2"/>
</dbReference>
<dbReference type="InterPro" id="IPR000212">
    <property type="entry name" value="DNA_helicase_UvrD/REP"/>
</dbReference>
<evidence type="ECO:0000256" key="2">
    <source>
        <dbReference type="ARBA" id="ARBA00022741"/>
    </source>
</evidence>
<evidence type="ECO:0000256" key="7">
    <source>
        <dbReference type="ARBA" id="ARBA00023235"/>
    </source>
</evidence>
<dbReference type="NCBIfam" id="TIGR01073">
    <property type="entry name" value="pcrA"/>
    <property type="match status" value="1"/>
</dbReference>
<organism evidence="15 16">
    <name type="scientific">Nocardioides aquiterrae</name>
    <dbReference type="NCBI Taxonomy" id="203799"/>
    <lineage>
        <taxon>Bacteria</taxon>
        <taxon>Bacillati</taxon>
        <taxon>Actinomycetota</taxon>
        <taxon>Actinomycetes</taxon>
        <taxon>Propionibacteriales</taxon>
        <taxon>Nocardioidaceae</taxon>
        <taxon>Nocardioides</taxon>
    </lineage>
</organism>
<dbReference type="Pfam" id="PF00580">
    <property type="entry name" value="UvrD-helicase"/>
    <property type="match status" value="1"/>
</dbReference>
<name>A0ABN1UBS0_9ACTN</name>
<evidence type="ECO:0000313" key="16">
    <source>
        <dbReference type="Proteomes" id="UP001499979"/>
    </source>
</evidence>
<dbReference type="InterPro" id="IPR005751">
    <property type="entry name" value="ATP-dep_DNA_helicase_PcrA"/>
</dbReference>
<dbReference type="EMBL" id="BAAAJE010000004">
    <property type="protein sequence ID" value="GAA1133518.1"/>
    <property type="molecule type" value="Genomic_DNA"/>
</dbReference>
<dbReference type="InterPro" id="IPR014017">
    <property type="entry name" value="DNA_helicase_UvrD-like_C"/>
</dbReference>
<evidence type="ECO:0000256" key="10">
    <source>
        <dbReference type="PROSITE-ProRule" id="PRU00560"/>
    </source>
</evidence>
<dbReference type="PROSITE" id="PS51198">
    <property type="entry name" value="UVRD_HELICASE_ATP_BIND"/>
    <property type="match status" value="1"/>
</dbReference>
<comment type="catalytic activity">
    <reaction evidence="9 11">
        <text>ATP + H2O = ADP + phosphate + H(+)</text>
        <dbReference type="Rhea" id="RHEA:13065"/>
        <dbReference type="ChEBI" id="CHEBI:15377"/>
        <dbReference type="ChEBI" id="CHEBI:15378"/>
        <dbReference type="ChEBI" id="CHEBI:30616"/>
        <dbReference type="ChEBI" id="CHEBI:43474"/>
        <dbReference type="ChEBI" id="CHEBI:456216"/>
        <dbReference type="EC" id="5.6.2.4"/>
    </reaction>
</comment>
<dbReference type="PANTHER" id="PTHR11070:SF2">
    <property type="entry name" value="ATP-DEPENDENT DNA HELICASE SRS2"/>
    <property type="match status" value="1"/>
</dbReference>
<sequence length="810" mass="90056">MSSPIPLPGLESVAPEEPRTTRRGPTADELLEGLNDPQRAAVVHEGAPLLVVAGAGSGKTRVLTRRIAWLISERGAHPGSILAITFTNKAAAEMKERVEDLVGRRARIMWVSTFHSACVRILRKEITAFDKLGLGFKSNFSIYDAADQKRLMTLVCNDLDLDPKRYQPGALLHWVSSQKNELKDPEDATKDARNHLEETYAAAYTTYQRRLREANALDFDDLIMFTVHLFQQFPEVRETYRRRFRHVLVDEYQDTNHAQYALIHELCADPLEDRGSPMDGERVAPAELMVVGDADQSIYAFRGANIRNILDFEQDFPNATSILLEQNYRSTQTILNAANSVIGHNKGRKEKRLWSDAGEGERIVGYVADDEHDEARFVTEEIDKLTDAKQYRPGDVAVFYRTNAQSRVFEEVFIRLGMPYKVVGGVRFYERREVRDALAYLRMLVNPADQVSLRRILNTPKRGIGDRAVACVNALAERERITFWEALRRADEAPGLATRSLTQIQGFVAMVEELQSMVDGGERPDVILETTLARSGYLTALEESDDPQDETRLENLAELVAVAREFADDPQAGPSADPADVEAGTVAPGLGDFLERVALVADADQIPDDDPDDSGVVTLMTLHTAKGLEFPVVFLTGLEDGVFPHARALGDQPELEEERRLAYVGVTRARERLYLSRAVVRSAWGAPSHNPGSRFLDEMPVDLVDWRRTEAAQTRWSRPDLSGGQRFGEPTAAGRRNFSAAAVRADAAARAKPARAIPSLEPGDRVLHDSFGMGTVVALEGVAEKTVASIDFGSEGVKRLLLRYAPVEKL</sequence>
<keyword evidence="16" id="KW-1185">Reference proteome</keyword>
<dbReference type="Gene3D" id="1.10.486.10">
    <property type="entry name" value="PCRA, domain 4"/>
    <property type="match status" value="1"/>
</dbReference>
<evidence type="ECO:0000256" key="9">
    <source>
        <dbReference type="ARBA" id="ARBA00048988"/>
    </source>
</evidence>
<dbReference type="Proteomes" id="UP001499979">
    <property type="component" value="Unassembled WGS sequence"/>
</dbReference>
<evidence type="ECO:0000256" key="1">
    <source>
        <dbReference type="ARBA" id="ARBA00009922"/>
    </source>
</evidence>
<keyword evidence="5 10" id="KW-0067">ATP-binding</keyword>
<protein>
    <recommendedName>
        <fullName evidence="11">ATP-dependent DNA helicase</fullName>
        <ecNumber evidence="11">5.6.2.4</ecNumber>
    </recommendedName>
</protein>
<dbReference type="PANTHER" id="PTHR11070">
    <property type="entry name" value="UVRD / RECB / PCRA DNA HELICASE FAMILY MEMBER"/>
    <property type="match status" value="1"/>
</dbReference>
<dbReference type="GO" id="GO:0004386">
    <property type="term" value="F:helicase activity"/>
    <property type="evidence" value="ECO:0007669"/>
    <property type="project" value="UniProtKB-KW"/>
</dbReference>
<gene>
    <name evidence="15" type="primary">pcrA</name>
    <name evidence="15" type="ORF">GCM10009606_12070</name>
</gene>
<reference evidence="15 16" key="1">
    <citation type="journal article" date="2019" name="Int. J. Syst. Evol. Microbiol.">
        <title>The Global Catalogue of Microorganisms (GCM) 10K type strain sequencing project: providing services to taxonomists for standard genome sequencing and annotation.</title>
        <authorList>
            <consortium name="The Broad Institute Genomics Platform"/>
            <consortium name="The Broad Institute Genome Sequencing Center for Infectious Disease"/>
            <person name="Wu L."/>
            <person name="Ma J."/>
        </authorList>
    </citation>
    <scope>NUCLEOTIDE SEQUENCE [LARGE SCALE GENOMIC DNA]</scope>
    <source>
        <strain evidence="15 16">JCM 11813</strain>
    </source>
</reference>
<feature type="domain" description="UvrD-like helicase C-terminal" evidence="14">
    <location>
        <begin position="332"/>
        <end position="627"/>
    </location>
</feature>
<keyword evidence="4 10" id="KW-0347">Helicase</keyword>
<dbReference type="Pfam" id="PF21196">
    <property type="entry name" value="PcrA_UvrD_tudor"/>
    <property type="match status" value="1"/>
</dbReference>
<dbReference type="SUPFAM" id="SSF52540">
    <property type="entry name" value="P-loop containing nucleoside triphosphate hydrolases"/>
    <property type="match status" value="1"/>
</dbReference>
<feature type="domain" description="UvrD-like helicase ATP-binding" evidence="13">
    <location>
        <begin position="32"/>
        <end position="331"/>
    </location>
</feature>
<dbReference type="InterPro" id="IPR014016">
    <property type="entry name" value="UvrD-like_ATP-bd"/>
</dbReference>
<evidence type="ECO:0000313" key="15">
    <source>
        <dbReference type="EMBL" id="GAA1133518.1"/>
    </source>
</evidence>
<proteinExistence type="inferred from homology"/>
<evidence type="ECO:0000256" key="8">
    <source>
        <dbReference type="ARBA" id="ARBA00034617"/>
    </source>
</evidence>
<dbReference type="CDD" id="cd18807">
    <property type="entry name" value="SF1_C_UvrD"/>
    <property type="match status" value="1"/>
</dbReference>
<comment type="catalytic activity">
    <reaction evidence="8">
        <text>Couples ATP hydrolysis with the unwinding of duplex DNA by translocating in the 3'-5' direction.</text>
        <dbReference type="EC" id="5.6.2.4"/>
    </reaction>
</comment>
<evidence type="ECO:0000256" key="5">
    <source>
        <dbReference type="ARBA" id="ARBA00022840"/>
    </source>
</evidence>
<evidence type="ECO:0000256" key="3">
    <source>
        <dbReference type="ARBA" id="ARBA00022801"/>
    </source>
</evidence>
<comment type="similarity">
    <text evidence="1 11">Belongs to the helicase family. UvrD subfamily.</text>
</comment>
<comment type="caution">
    <text evidence="15">The sequence shown here is derived from an EMBL/GenBank/DDBJ whole genome shotgun (WGS) entry which is preliminary data.</text>
</comment>
<dbReference type="Gene3D" id="1.10.10.160">
    <property type="match status" value="1"/>
</dbReference>
<feature type="binding site" evidence="10">
    <location>
        <begin position="53"/>
        <end position="60"/>
    </location>
    <ligand>
        <name>ATP</name>
        <dbReference type="ChEBI" id="CHEBI:30616"/>
    </ligand>
</feature>
<evidence type="ECO:0000259" key="14">
    <source>
        <dbReference type="PROSITE" id="PS51217"/>
    </source>
</evidence>
<evidence type="ECO:0000256" key="12">
    <source>
        <dbReference type="SAM" id="MobiDB-lite"/>
    </source>
</evidence>
<keyword evidence="7" id="KW-0413">Isomerase</keyword>
<keyword evidence="2 10" id="KW-0547">Nucleotide-binding</keyword>
<evidence type="ECO:0000259" key="13">
    <source>
        <dbReference type="PROSITE" id="PS51198"/>
    </source>
</evidence>
<dbReference type="RefSeq" id="WP_343906567.1">
    <property type="nucleotide sequence ID" value="NZ_BAAAJE010000004.1"/>
</dbReference>
<keyword evidence="6 11" id="KW-0238">DNA-binding</keyword>
<keyword evidence="3 10" id="KW-0378">Hydrolase</keyword>
<accession>A0ABN1UBS0</accession>
<dbReference type="PROSITE" id="PS51217">
    <property type="entry name" value="UVRD_HELICASE_CTER"/>
    <property type="match status" value="1"/>
</dbReference>